<dbReference type="Proteomes" id="UP000187203">
    <property type="component" value="Unassembled WGS sequence"/>
</dbReference>
<dbReference type="AlphaFoldDB" id="A0A1R3J762"/>
<keyword evidence="1" id="KW-0472">Membrane</keyword>
<protein>
    <submittedName>
        <fullName evidence="2">Uncharacterized protein</fullName>
    </submittedName>
</protein>
<comment type="caution">
    <text evidence="2">The sequence shown here is derived from an EMBL/GenBank/DDBJ whole genome shotgun (WGS) entry which is preliminary data.</text>
</comment>
<gene>
    <name evidence="2" type="ORF">COLO4_18990</name>
</gene>
<name>A0A1R3J762_9ROSI</name>
<evidence type="ECO:0000313" key="3">
    <source>
        <dbReference type="Proteomes" id="UP000187203"/>
    </source>
</evidence>
<evidence type="ECO:0000256" key="1">
    <source>
        <dbReference type="SAM" id="Phobius"/>
    </source>
</evidence>
<keyword evidence="3" id="KW-1185">Reference proteome</keyword>
<evidence type="ECO:0000313" key="2">
    <source>
        <dbReference type="EMBL" id="OMO90662.1"/>
    </source>
</evidence>
<reference evidence="3" key="1">
    <citation type="submission" date="2013-09" db="EMBL/GenBank/DDBJ databases">
        <title>Corchorus olitorius genome sequencing.</title>
        <authorList>
            <person name="Alam M."/>
            <person name="Haque M.S."/>
            <person name="Islam M.S."/>
            <person name="Emdad E.M."/>
            <person name="Islam M.M."/>
            <person name="Ahmed B."/>
            <person name="Halim A."/>
            <person name="Hossen Q.M.M."/>
            <person name="Hossain M.Z."/>
            <person name="Ahmed R."/>
            <person name="Khan M.M."/>
            <person name="Islam R."/>
            <person name="Rashid M.M."/>
            <person name="Khan S.A."/>
            <person name="Rahman M.S."/>
            <person name="Alam M."/>
            <person name="Yahiya A.S."/>
            <person name="Khan M.S."/>
            <person name="Azam M.S."/>
            <person name="Haque T."/>
            <person name="Lashkar M.Z.H."/>
            <person name="Akhand A.I."/>
            <person name="Morshed G."/>
            <person name="Roy S."/>
            <person name="Uddin K.S."/>
            <person name="Rabeya T."/>
            <person name="Hossain A.S."/>
            <person name="Chowdhury A."/>
            <person name="Snigdha A.R."/>
            <person name="Mortoza M.S."/>
            <person name="Matin S.A."/>
            <person name="Hoque S.M.E."/>
            <person name="Islam M.K."/>
            <person name="Roy D.K."/>
            <person name="Haider R."/>
            <person name="Moosa M.M."/>
            <person name="Elias S.M."/>
            <person name="Hasan A.M."/>
            <person name="Jahan S."/>
            <person name="Shafiuddin M."/>
            <person name="Mahmood N."/>
            <person name="Shommy N.S."/>
        </authorList>
    </citation>
    <scope>NUCLEOTIDE SEQUENCE [LARGE SCALE GENOMIC DNA]</scope>
    <source>
        <strain evidence="3">cv. O-4</strain>
    </source>
</reference>
<dbReference type="PANTHER" id="PTHR35755">
    <property type="entry name" value="PROTEIN, PUTATIVE-RELATED"/>
    <property type="match status" value="1"/>
</dbReference>
<feature type="transmembrane region" description="Helical" evidence="1">
    <location>
        <begin position="12"/>
        <end position="35"/>
    </location>
</feature>
<dbReference type="PANTHER" id="PTHR35755:SF3">
    <property type="entry name" value="EXPRESSED PROTEIN"/>
    <property type="match status" value="1"/>
</dbReference>
<sequence>MAREAQSLRPWFLDLVPLMVVLLIAAHVFALASLLDFQTSYRQAAPKKKGALIYITLEI</sequence>
<organism evidence="2 3">
    <name type="scientific">Corchorus olitorius</name>
    <dbReference type="NCBI Taxonomy" id="93759"/>
    <lineage>
        <taxon>Eukaryota</taxon>
        <taxon>Viridiplantae</taxon>
        <taxon>Streptophyta</taxon>
        <taxon>Embryophyta</taxon>
        <taxon>Tracheophyta</taxon>
        <taxon>Spermatophyta</taxon>
        <taxon>Magnoliopsida</taxon>
        <taxon>eudicotyledons</taxon>
        <taxon>Gunneridae</taxon>
        <taxon>Pentapetalae</taxon>
        <taxon>rosids</taxon>
        <taxon>malvids</taxon>
        <taxon>Malvales</taxon>
        <taxon>Malvaceae</taxon>
        <taxon>Grewioideae</taxon>
        <taxon>Apeibeae</taxon>
        <taxon>Corchorus</taxon>
    </lineage>
</organism>
<proteinExistence type="predicted"/>
<accession>A0A1R3J762</accession>
<dbReference type="OrthoDB" id="1931893at2759"/>
<keyword evidence="1" id="KW-0812">Transmembrane</keyword>
<dbReference type="EMBL" id="AWUE01016535">
    <property type="protein sequence ID" value="OMO90662.1"/>
    <property type="molecule type" value="Genomic_DNA"/>
</dbReference>
<keyword evidence="1" id="KW-1133">Transmembrane helix</keyword>